<comment type="caution">
    <text evidence="1">The sequence shown here is derived from an EMBL/GenBank/DDBJ whole genome shotgun (WGS) entry which is preliminary data.</text>
</comment>
<dbReference type="AlphaFoldDB" id="A0A7W6E6C1"/>
<name>A0A7W6E6C1_9RHOB</name>
<evidence type="ECO:0000313" key="2">
    <source>
        <dbReference type="Proteomes" id="UP000530268"/>
    </source>
</evidence>
<reference evidence="1 2" key="1">
    <citation type="submission" date="2020-08" db="EMBL/GenBank/DDBJ databases">
        <title>Genomic Encyclopedia of Type Strains, Phase IV (KMG-IV): sequencing the most valuable type-strain genomes for metagenomic binning, comparative biology and taxonomic classification.</title>
        <authorList>
            <person name="Goeker M."/>
        </authorList>
    </citation>
    <scope>NUCLEOTIDE SEQUENCE [LARGE SCALE GENOMIC DNA]</scope>
    <source>
        <strain evidence="1 2">DSM 102234</strain>
    </source>
</reference>
<organism evidence="1 2">
    <name type="scientific">Sulfitobacter undariae</name>
    <dbReference type="NCBI Taxonomy" id="1563671"/>
    <lineage>
        <taxon>Bacteria</taxon>
        <taxon>Pseudomonadati</taxon>
        <taxon>Pseudomonadota</taxon>
        <taxon>Alphaproteobacteria</taxon>
        <taxon>Rhodobacterales</taxon>
        <taxon>Roseobacteraceae</taxon>
        <taxon>Sulfitobacter</taxon>
    </lineage>
</organism>
<protein>
    <submittedName>
        <fullName evidence="1">Uncharacterized protein</fullName>
    </submittedName>
</protein>
<accession>A0A7W6E6C1</accession>
<keyword evidence="2" id="KW-1185">Reference proteome</keyword>
<dbReference type="Proteomes" id="UP000530268">
    <property type="component" value="Unassembled WGS sequence"/>
</dbReference>
<dbReference type="EMBL" id="JACIEI010000010">
    <property type="protein sequence ID" value="MBB3994989.1"/>
    <property type="molecule type" value="Genomic_DNA"/>
</dbReference>
<evidence type="ECO:0000313" key="1">
    <source>
        <dbReference type="EMBL" id="MBB3994989.1"/>
    </source>
</evidence>
<sequence>MGGAGTFAELIGQKNTVLGDAIDAVPKRGTVTEAQFDAFVGTFTSAFTGASRTAGLAPATRLLAMKRPDIFVCVNGGNTAGLAEALSFAPTTIKLENYWERVIQPIQQAPWYNAPRPVGRNMELWDARAAMLDAIYYEPVG</sequence>
<gene>
    <name evidence="1" type="ORF">GGR95_002639</name>
</gene>
<proteinExistence type="predicted"/>
<dbReference type="RefSeq" id="WP_184566509.1">
    <property type="nucleotide sequence ID" value="NZ_JACIEI010000010.1"/>
</dbReference>